<dbReference type="eggNOG" id="COG0715">
    <property type="taxonomic scope" value="Bacteria"/>
</dbReference>
<dbReference type="GO" id="GO:0016020">
    <property type="term" value="C:membrane"/>
    <property type="evidence" value="ECO:0007669"/>
    <property type="project" value="InterPro"/>
</dbReference>
<dbReference type="GO" id="GO:0042626">
    <property type="term" value="F:ATPase-coupled transmembrane transporter activity"/>
    <property type="evidence" value="ECO:0007669"/>
    <property type="project" value="InterPro"/>
</dbReference>
<feature type="domain" description="Solute-binding protein family 3/N-terminal" evidence="7">
    <location>
        <begin position="31"/>
        <end position="228"/>
    </location>
</feature>
<comment type="subcellular location">
    <subcellularLocation>
        <location evidence="1">Periplasm</location>
    </subcellularLocation>
</comment>
<dbReference type="KEGG" id="nwi:Nwi_0680"/>
<comment type="similarity">
    <text evidence="2">Belongs to the bacterial solute-binding protein SsuA/TauA family.</text>
</comment>
<name>Q3SUU5_NITWN</name>
<dbReference type="HOGENOM" id="CLU_028871_11_0_5"/>
<evidence type="ECO:0000256" key="4">
    <source>
        <dbReference type="ARBA" id="ARBA00022729"/>
    </source>
</evidence>
<keyword evidence="3" id="KW-0813">Transport</keyword>
<dbReference type="InterPro" id="IPR015168">
    <property type="entry name" value="SsuA/THI5"/>
</dbReference>
<dbReference type="InterPro" id="IPR001638">
    <property type="entry name" value="Solute-binding_3/MltF_N"/>
</dbReference>
<dbReference type="EMBL" id="CP000115">
    <property type="protein sequence ID" value="ABA03946.1"/>
    <property type="molecule type" value="Genomic_DNA"/>
</dbReference>
<evidence type="ECO:0000256" key="3">
    <source>
        <dbReference type="ARBA" id="ARBA00022448"/>
    </source>
</evidence>
<dbReference type="SMART" id="SM00062">
    <property type="entry name" value="PBPb"/>
    <property type="match status" value="1"/>
</dbReference>
<dbReference type="Gene3D" id="3.40.190.10">
    <property type="entry name" value="Periplasmic binding protein-like II"/>
    <property type="match status" value="2"/>
</dbReference>
<evidence type="ECO:0000313" key="9">
    <source>
        <dbReference type="Proteomes" id="UP000002531"/>
    </source>
</evidence>
<evidence type="ECO:0000256" key="2">
    <source>
        <dbReference type="ARBA" id="ARBA00010742"/>
    </source>
</evidence>
<dbReference type="FunFam" id="3.40.190.10:FF:000050">
    <property type="entry name" value="Sulfonate ABC transporter substrate-binding protein"/>
    <property type="match status" value="1"/>
</dbReference>
<dbReference type="PANTHER" id="PTHR30024">
    <property type="entry name" value="ALIPHATIC SULFONATES-BINDING PROTEIN-RELATED"/>
    <property type="match status" value="1"/>
</dbReference>
<dbReference type="InterPro" id="IPR010067">
    <property type="entry name" value="ABC_SsuA_sub-bd"/>
</dbReference>
<dbReference type="STRING" id="323098.Nwi_0680"/>
<evidence type="ECO:0000256" key="5">
    <source>
        <dbReference type="ARBA" id="ARBA00055538"/>
    </source>
</evidence>
<dbReference type="Proteomes" id="UP000002531">
    <property type="component" value="Chromosome"/>
</dbReference>
<dbReference type="NCBIfam" id="TIGR01728">
    <property type="entry name" value="SsuA_fam"/>
    <property type="match status" value="1"/>
</dbReference>
<evidence type="ECO:0000256" key="1">
    <source>
        <dbReference type="ARBA" id="ARBA00004418"/>
    </source>
</evidence>
<proteinExistence type="inferred from homology"/>
<comment type="function">
    <text evidence="5">Part of a binding-protein-dependent transport system for aliphatic sulfonates. Putative binding protein.</text>
</comment>
<keyword evidence="4" id="KW-0732">Signal</keyword>
<dbReference type="Pfam" id="PF09084">
    <property type="entry name" value="NMT1"/>
    <property type="match status" value="1"/>
</dbReference>
<gene>
    <name evidence="8" type="ordered locus">Nwi_0680</name>
</gene>
<dbReference type="GO" id="GO:0042597">
    <property type="term" value="C:periplasmic space"/>
    <property type="evidence" value="ECO:0007669"/>
    <property type="project" value="UniProtKB-SubCell"/>
</dbReference>
<keyword evidence="9" id="KW-1185">Reference proteome</keyword>
<dbReference type="AlphaFoldDB" id="Q3SUU5"/>
<dbReference type="SUPFAM" id="SSF53850">
    <property type="entry name" value="Periplasmic binding protein-like II"/>
    <property type="match status" value="1"/>
</dbReference>
<evidence type="ECO:0000256" key="6">
    <source>
        <dbReference type="ARBA" id="ARBA00070228"/>
    </source>
</evidence>
<evidence type="ECO:0000313" key="8">
    <source>
        <dbReference type="EMBL" id="ABA03946.1"/>
    </source>
</evidence>
<accession>Q3SUU5</accession>
<reference evidence="8 9" key="1">
    <citation type="journal article" date="2006" name="Appl. Environ. Microbiol.">
        <title>Genome sequence of the chemolithoautotrophic nitrite-oxidizing bacterium Nitrobacter winogradskyi Nb-255.</title>
        <authorList>
            <person name="Starkenburg S.R."/>
            <person name="Chain P.S."/>
            <person name="Sayavedra-Soto L.A."/>
            <person name="Hauser L."/>
            <person name="Land M.L."/>
            <person name="Larimer F.W."/>
            <person name="Malfatti S.A."/>
            <person name="Klotz M.G."/>
            <person name="Bottomley P.J."/>
            <person name="Arp D.J."/>
            <person name="Hickey W.J."/>
        </authorList>
    </citation>
    <scope>NUCLEOTIDE SEQUENCE [LARGE SCALE GENOMIC DNA]</scope>
    <source>
        <strain evidence="9">ATCC 25391 / DSM 10237 / CIP 104748 / NCIMB 11846 / Nb-255</strain>
    </source>
</reference>
<evidence type="ECO:0000259" key="7">
    <source>
        <dbReference type="SMART" id="SM00062"/>
    </source>
</evidence>
<organism evidence="8 9">
    <name type="scientific">Nitrobacter winogradskyi (strain ATCC 25391 / DSM 10237 / CIP 104748 / NCIMB 11846 / Nb-255)</name>
    <dbReference type="NCBI Taxonomy" id="323098"/>
    <lineage>
        <taxon>Bacteria</taxon>
        <taxon>Pseudomonadati</taxon>
        <taxon>Pseudomonadota</taxon>
        <taxon>Alphaproteobacteria</taxon>
        <taxon>Hyphomicrobiales</taxon>
        <taxon>Nitrobacteraceae</taxon>
        <taxon>Nitrobacter</taxon>
    </lineage>
</organism>
<protein>
    <recommendedName>
        <fullName evidence="6">Putative aliphatic sulfonates-binding protein</fullName>
    </recommendedName>
</protein>
<dbReference type="PANTHER" id="PTHR30024:SF42">
    <property type="entry name" value="ALIPHATIC SULFONATES-BINDING PROTEIN-RELATED"/>
    <property type="match status" value="1"/>
</dbReference>
<sequence length="239" mass="25843">MRSLERLMMAAILSISVFAVSMGVSYAHDKVVRVGYQKYGNLILLKGKGTLEQKLAPLGFKVEWKEFPSGPPLLEALNVDAIDFGHAGESPPIFGQAAGAQFLYVGHEPPAPKGEAILVPKTSPITQVADLKGKKVAFNKGSNVHYLLVKALEKASLKYADIEPVFLAPADARAAFERGSVDAWVMGSVSGFRGSRDGRPHPCRRDGACAQSPVLSRQPEIHLSLPADCRCGDRCARRY</sequence>